<sequence length="135" mass="15463">MKNLMLWPSSSSSPFFSGFSETFIGIIPLLLLLTFSLQILPKALQLALLHKILAGFPHPRLIISKHNPYFPNQNKKGRRRERSQIHTHGKGEYVSRRRTTDHEDPGPIIRQEFILGMGLHPYCFGLAAHNLFSFK</sequence>
<accession>A0ACB9S6Q6</accession>
<gene>
    <name evidence="1" type="ORF">MLD38_004762</name>
</gene>
<evidence type="ECO:0000313" key="1">
    <source>
        <dbReference type="EMBL" id="KAI4386875.1"/>
    </source>
</evidence>
<keyword evidence="2" id="KW-1185">Reference proteome</keyword>
<organism evidence="1 2">
    <name type="scientific">Melastoma candidum</name>
    <dbReference type="NCBI Taxonomy" id="119954"/>
    <lineage>
        <taxon>Eukaryota</taxon>
        <taxon>Viridiplantae</taxon>
        <taxon>Streptophyta</taxon>
        <taxon>Embryophyta</taxon>
        <taxon>Tracheophyta</taxon>
        <taxon>Spermatophyta</taxon>
        <taxon>Magnoliopsida</taxon>
        <taxon>eudicotyledons</taxon>
        <taxon>Gunneridae</taxon>
        <taxon>Pentapetalae</taxon>
        <taxon>rosids</taxon>
        <taxon>malvids</taxon>
        <taxon>Myrtales</taxon>
        <taxon>Melastomataceae</taxon>
        <taxon>Melastomatoideae</taxon>
        <taxon>Melastomateae</taxon>
        <taxon>Melastoma</taxon>
    </lineage>
</organism>
<evidence type="ECO:0000313" key="2">
    <source>
        <dbReference type="Proteomes" id="UP001057402"/>
    </source>
</evidence>
<comment type="caution">
    <text evidence="1">The sequence shown here is derived from an EMBL/GenBank/DDBJ whole genome shotgun (WGS) entry which is preliminary data.</text>
</comment>
<name>A0ACB9S6Q6_9MYRT</name>
<dbReference type="Proteomes" id="UP001057402">
    <property type="component" value="Chromosome 2"/>
</dbReference>
<dbReference type="EMBL" id="CM042881">
    <property type="protein sequence ID" value="KAI4386875.1"/>
    <property type="molecule type" value="Genomic_DNA"/>
</dbReference>
<reference evidence="2" key="1">
    <citation type="journal article" date="2023" name="Front. Plant Sci.">
        <title>Chromosomal-level genome assembly of Melastoma candidum provides insights into trichome evolution.</title>
        <authorList>
            <person name="Zhong Y."/>
            <person name="Wu W."/>
            <person name="Sun C."/>
            <person name="Zou P."/>
            <person name="Liu Y."/>
            <person name="Dai S."/>
            <person name="Zhou R."/>
        </authorList>
    </citation>
    <scope>NUCLEOTIDE SEQUENCE [LARGE SCALE GENOMIC DNA]</scope>
</reference>
<proteinExistence type="predicted"/>
<protein>
    <submittedName>
        <fullName evidence="1">Uncharacterized protein</fullName>
    </submittedName>
</protein>